<feature type="binding site" evidence="10">
    <location>
        <position position="72"/>
    </location>
    <ligand>
        <name>Mg(2+)</name>
        <dbReference type="ChEBI" id="CHEBI:18420"/>
    </ligand>
</feature>
<comment type="caution">
    <text evidence="14">The sequence shown here is derived from an EMBL/GenBank/DDBJ whole genome shotgun (WGS) entry which is preliminary data.</text>
</comment>
<dbReference type="GO" id="GO:0009228">
    <property type="term" value="P:thiamine biosynthetic process"/>
    <property type="evidence" value="ECO:0007669"/>
    <property type="project" value="UniProtKB-KW"/>
</dbReference>
<evidence type="ECO:0000256" key="12">
    <source>
        <dbReference type="RuleBase" id="RU004253"/>
    </source>
</evidence>
<dbReference type="InterPro" id="IPR022998">
    <property type="entry name" value="ThiamineP_synth_TenI"/>
</dbReference>
<evidence type="ECO:0000256" key="4">
    <source>
        <dbReference type="ARBA" id="ARBA00022723"/>
    </source>
</evidence>
<evidence type="ECO:0000256" key="6">
    <source>
        <dbReference type="ARBA" id="ARBA00022977"/>
    </source>
</evidence>
<evidence type="ECO:0000256" key="2">
    <source>
        <dbReference type="ARBA" id="ARBA00005165"/>
    </source>
</evidence>
<dbReference type="PANTHER" id="PTHR20857">
    <property type="entry name" value="THIAMINE-PHOSPHATE PYROPHOSPHORYLASE"/>
    <property type="match status" value="1"/>
</dbReference>
<comment type="catalytic activity">
    <reaction evidence="7 10 11">
        <text>4-methyl-5-(2-phosphooxyethyl)-thiazole + 4-amino-2-methyl-5-(diphosphooxymethyl)pyrimidine + H(+) = thiamine phosphate + diphosphate</text>
        <dbReference type="Rhea" id="RHEA:22328"/>
        <dbReference type="ChEBI" id="CHEBI:15378"/>
        <dbReference type="ChEBI" id="CHEBI:33019"/>
        <dbReference type="ChEBI" id="CHEBI:37575"/>
        <dbReference type="ChEBI" id="CHEBI:57841"/>
        <dbReference type="ChEBI" id="CHEBI:58296"/>
        <dbReference type="EC" id="2.5.1.3"/>
    </reaction>
</comment>
<dbReference type="SUPFAM" id="SSF51391">
    <property type="entry name" value="Thiamin phosphate synthase"/>
    <property type="match status" value="1"/>
</dbReference>
<feature type="binding site" evidence="10">
    <location>
        <position position="91"/>
    </location>
    <ligand>
        <name>Mg(2+)</name>
        <dbReference type="ChEBI" id="CHEBI:18420"/>
    </ligand>
</feature>
<proteinExistence type="inferred from homology"/>
<evidence type="ECO:0000256" key="1">
    <source>
        <dbReference type="ARBA" id="ARBA00003814"/>
    </source>
</evidence>
<comment type="catalytic activity">
    <reaction evidence="9 10 11">
        <text>2-[(2R,5Z)-2-carboxy-4-methylthiazol-5(2H)-ylidene]ethyl phosphate + 4-amino-2-methyl-5-(diphosphooxymethyl)pyrimidine + 2 H(+) = thiamine phosphate + CO2 + diphosphate</text>
        <dbReference type="Rhea" id="RHEA:47844"/>
        <dbReference type="ChEBI" id="CHEBI:15378"/>
        <dbReference type="ChEBI" id="CHEBI:16526"/>
        <dbReference type="ChEBI" id="CHEBI:33019"/>
        <dbReference type="ChEBI" id="CHEBI:37575"/>
        <dbReference type="ChEBI" id="CHEBI:57841"/>
        <dbReference type="ChEBI" id="CHEBI:62899"/>
        <dbReference type="EC" id="2.5.1.3"/>
    </reaction>
</comment>
<feature type="binding site" evidence="10">
    <location>
        <begin position="39"/>
        <end position="43"/>
    </location>
    <ligand>
        <name>4-amino-2-methyl-5-(diphosphooxymethyl)pyrimidine</name>
        <dbReference type="ChEBI" id="CHEBI:57841"/>
    </ligand>
</feature>
<protein>
    <recommendedName>
        <fullName evidence="10">Thiamine-phosphate synthase</fullName>
        <shortName evidence="10">TP synthase</shortName>
        <shortName evidence="10">TPS</shortName>
        <ecNumber evidence="10">2.5.1.3</ecNumber>
    </recommendedName>
    <alternativeName>
        <fullName evidence="10">Thiamine-phosphate pyrophosphorylase</fullName>
        <shortName evidence="10">TMP pyrophosphorylase</shortName>
        <shortName evidence="10">TMP-PPase</shortName>
    </alternativeName>
</protein>
<dbReference type="EMBL" id="JASCXX010000003">
    <property type="protein sequence ID" value="MDI6448089.1"/>
    <property type="molecule type" value="Genomic_DNA"/>
</dbReference>
<feature type="binding site" evidence="10">
    <location>
        <position position="110"/>
    </location>
    <ligand>
        <name>4-amino-2-methyl-5-(diphosphooxymethyl)pyrimidine</name>
        <dbReference type="ChEBI" id="CHEBI:57841"/>
    </ligand>
</feature>
<dbReference type="EC" id="2.5.1.3" evidence="10"/>
<evidence type="ECO:0000256" key="10">
    <source>
        <dbReference type="HAMAP-Rule" id="MF_00097"/>
    </source>
</evidence>
<evidence type="ECO:0000256" key="7">
    <source>
        <dbReference type="ARBA" id="ARBA00047334"/>
    </source>
</evidence>
<dbReference type="InterPro" id="IPR036206">
    <property type="entry name" value="ThiamineP_synth_sf"/>
</dbReference>
<keyword evidence="15" id="KW-1185">Reference proteome</keyword>
<keyword evidence="5 10" id="KW-0460">Magnesium</keyword>
<dbReference type="FunFam" id="3.20.20.70:FF:000096">
    <property type="entry name" value="Thiamine-phosphate synthase"/>
    <property type="match status" value="1"/>
</dbReference>
<sequence length="210" mass="22241">MSRPFDPFLYLVTDRALAGPRGVAETVRLALDGGVTLVQLREKALAHEPFVEEARRLREICHARGVPLIVNDDLAVAREAGADGVHLGQSDASVAQARETLGPDAIIGLSVESVEQAQAAAQLEIDYMAASPVFATPTKTDTALPLGLEGVRAIRRLTDKPLVAIGGINHANALEVLQAGADGLAVISAIMAAPDPRQAAREFHRLRSVH</sequence>
<comment type="function">
    <text evidence="1 10">Condenses 4-methyl-5-(beta-hydroxyethyl)thiazole monophosphate (THZ-P) and 2-methyl-4-amino-5-hydroxymethyl pyrimidine pyrophosphate (HMP-PP) to form thiamine monophosphate (TMP).</text>
</comment>
<dbReference type="RefSeq" id="WP_349243499.1">
    <property type="nucleotide sequence ID" value="NZ_JASCXX010000003.1"/>
</dbReference>
<comment type="cofactor">
    <cofactor evidence="10">
        <name>Mg(2+)</name>
        <dbReference type="ChEBI" id="CHEBI:18420"/>
    </cofactor>
    <text evidence="10">Binds 1 Mg(2+) ion per subunit.</text>
</comment>
<dbReference type="HAMAP" id="MF_00097">
    <property type="entry name" value="TMP_synthase"/>
    <property type="match status" value="1"/>
</dbReference>
<dbReference type="InterPro" id="IPR013785">
    <property type="entry name" value="Aldolase_TIM"/>
</dbReference>
<evidence type="ECO:0000256" key="3">
    <source>
        <dbReference type="ARBA" id="ARBA00022679"/>
    </source>
</evidence>
<evidence type="ECO:0000256" key="8">
    <source>
        <dbReference type="ARBA" id="ARBA00047851"/>
    </source>
</evidence>
<feature type="binding site" evidence="10">
    <location>
        <begin position="136"/>
        <end position="138"/>
    </location>
    <ligand>
        <name>2-[(2R,5Z)-2-carboxy-4-methylthiazol-5(2H)-ylidene]ethyl phosphate</name>
        <dbReference type="ChEBI" id="CHEBI:62899"/>
    </ligand>
</feature>
<reference evidence="14" key="1">
    <citation type="submission" date="2023-05" db="EMBL/GenBank/DDBJ databases">
        <title>Anaerotaeda fermentans gen. nov., sp. nov., a novel anaerobic planctomycete of the new family within the order Sedimentisphaerales isolated from Taman Peninsula, Russia.</title>
        <authorList>
            <person name="Khomyakova M.A."/>
            <person name="Merkel A.Y."/>
            <person name="Slobodkin A.I."/>
        </authorList>
    </citation>
    <scope>NUCLEOTIDE SEQUENCE</scope>
    <source>
        <strain evidence="14">M17dextr</strain>
    </source>
</reference>
<dbReference type="GO" id="GO:0000287">
    <property type="term" value="F:magnesium ion binding"/>
    <property type="evidence" value="ECO:0007669"/>
    <property type="project" value="UniProtKB-UniRule"/>
</dbReference>
<dbReference type="NCBIfam" id="TIGR00693">
    <property type="entry name" value="thiE"/>
    <property type="match status" value="1"/>
</dbReference>
<feature type="binding site" evidence="10">
    <location>
        <position position="139"/>
    </location>
    <ligand>
        <name>4-amino-2-methyl-5-(diphosphooxymethyl)pyrimidine</name>
        <dbReference type="ChEBI" id="CHEBI:57841"/>
    </ligand>
</feature>
<organism evidence="14 15">
    <name type="scientific">Anaerobaca lacustris</name>
    <dbReference type="NCBI Taxonomy" id="3044600"/>
    <lineage>
        <taxon>Bacteria</taxon>
        <taxon>Pseudomonadati</taxon>
        <taxon>Planctomycetota</taxon>
        <taxon>Phycisphaerae</taxon>
        <taxon>Sedimentisphaerales</taxon>
        <taxon>Anaerobacaceae</taxon>
        <taxon>Anaerobaca</taxon>
    </lineage>
</organism>
<dbReference type="Proteomes" id="UP001431776">
    <property type="component" value="Unassembled WGS sequence"/>
</dbReference>
<keyword evidence="4 10" id="KW-0479">Metal-binding</keyword>
<dbReference type="GO" id="GO:0004789">
    <property type="term" value="F:thiamine-phosphate diphosphorylase activity"/>
    <property type="evidence" value="ECO:0007669"/>
    <property type="project" value="UniProtKB-UniRule"/>
</dbReference>
<feature type="binding site" evidence="10">
    <location>
        <begin position="187"/>
        <end position="188"/>
    </location>
    <ligand>
        <name>2-[(2R,5Z)-2-carboxy-4-methylthiazol-5(2H)-ylidene]ethyl phosphate</name>
        <dbReference type="ChEBI" id="CHEBI:62899"/>
    </ligand>
</feature>
<comment type="pathway">
    <text evidence="2 10 12">Cofactor biosynthesis; thiamine diphosphate biosynthesis; thiamine phosphate from 4-amino-2-methyl-5-diphosphomethylpyrimidine and 4-methyl-5-(2-phosphoethyl)-thiazole: step 1/1.</text>
</comment>
<dbReference type="Pfam" id="PF02581">
    <property type="entry name" value="TMP-TENI"/>
    <property type="match status" value="1"/>
</dbReference>
<dbReference type="PANTHER" id="PTHR20857:SF15">
    <property type="entry name" value="THIAMINE-PHOSPHATE SYNTHASE"/>
    <property type="match status" value="1"/>
</dbReference>
<keyword evidence="6 10" id="KW-0784">Thiamine biosynthesis</keyword>
<comment type="similarity">
    <text evidence="10 11">Belongs to the thiamine-phosphate synthase family.</text>
</comment>
<accession>A0AAW6TXB3</accession>
<evidence type="ECO:0000259" key="13">
    <source>
        <dbReference type="Pfam" id="PF02581"/>
    </source>
</evidence>
<feature type="domain" description="Thiamine phosphate synthase/TenI" evidence="13">
    <location>
        <begin position="9"/>
        <end position="190"/>
    </location>
</feature>
<dbReference type="CDD" id="cd00564">
    <property type="entry name" value="TMP_TenI"/>
    <property type="match status" value="1"/>
</dbReference>
<evidence type="ECO:0000256" key="5">
    <source>
        <dbReference type="ARBA" id="ARBA00022842"/>
    </source>
</evidence>
<dbReference type="Gene3D" id="3.20.20.70">
    <property type="entry name" value="Aldolase class I"/>
    <property type="match status" value="1"/>
</dbReference>
<keyword evidence="3 10" id="KW-0808">Transferase</keyword>
<evidence type="ECO:0000313" key="15">
    <source>
        <dbReference type="Proteomes" id="UP001431776"/>
    </source>
</evidence>
<feature type="binding site" evidence="10">
    <location>
        <position position="71"/>
    </location>
    <ligand>
        <name>4-amino-2-methyl-5-(diphosphooxymethyl)pyrimidine</name>
        <dbReference type="ChEBI" id="CHEBI:57841"/>
    </ligand>
</feature>
<gene>
    <name evidence="10 14" type="primary">thiE</name>
    <name evidence="14" type="ORF">QJ522_03445</name>
</gene>
<name>A0AAW6TXB3_9BACT</name>
<feature type="binding site" evidence="10">
    <location>
        <position position="167"/>
    </location>
    <ligand>
        <name>2-[(2R,5Z)-2-carboxy-4-methylthiazol-5(2H)-ylidene]ethyl phosphate</name>
        <dbReference type="ChEBI" id="CHEBI:62899"/>
    </ligand>
</feature>
<evidence type="ECO:0000256" key="9">
    <source>
        <dbReference type="ARBA" id="ARBA00047883"/>
    </source>
</evidence>
<comment type="catalytic activity">
    <reaction evidence="8 10 11">
        <text>2-(2-carboxy-4-methylthiazol-5-yl)ethyl phosphate + 4-amino-2-methyl-5-(diphosphooxymethyl)pyrimidine + 2 H(+) = thiamine phosphate + CO2 + diphosphate</text>
        <dbReference type="Rhea" id="RHEA:47848"/>
        <dbReference type="ChEBI" id="CHEBI:15378"/>
        <dbReference type="ChEBI" id="CHEBI:16526"/>
        <dbReference type="ChEBI" id="CHEBI:33019"/>
        <dbReference type="ChEBI" id="CHEBI:37575"/>
        <dbReference type="ChEBI" id="CHEBI:57841"/>
        <dbReference type="ChEBI" id="CHEBI:62890"/>
        <dbReference type="EC" id="2.5.1.3"/>
    </reaction>
</comment>
<evidence type="ECO:0000313" key="14">
    <source>
        <dbReference type="EMBL" id="MDI6448089.1"/>
    </source>
</evidence>
<evidence type="ECO:0000256" key="11">
    <source>
        <dbReference type="RuleBase" id="RU003826"/>
    </source>
</evidence>
<dbReference type="AlphaFoldDB" id="A0AAW6TXB3"/>
<dbReference type="GO" id="GO:0009229">
    <property type="term" value="P:thiamine diphosphate biosynthetic process"/>
    <property type="evidence" value="ECO:0007669"/>
    <property type="project" value="UniProtKB-UniRule"/>
</dbReference>
<dbReference type="GO" id="GO:0005737">
    <property type="term" value="C:cytoplasm"/>
    <property type="evidence" value="ECO:0007669"/>
    <property type="project" value="TreeGrafter"/>
</dbReference>
<dbReference type="InterPro" id="IPR034291">
    <property type="entry name" value="TMP_synthase"/>
</dbReference>